<comment type="subcellular location">
    <subcellularLocation>
        <location evidence="1">Membrane</location>
    </subcellularLocation>
</comment>
<accession>A0A9W9ZJD3</accession>
<proteinExistence type="predicted"/>
<name>A0A9W9ZJD3_9CNID</name>
<keyword evidence="7" id="KW-1185">Reference proteome</keyword>
<keyword evidence="3" id="KW-0472">Membrane</keyword>
<evidence type="ECO:0000256" key="1">
    <source>
        <dbReference type="ARBA" id="ARBA00004370"/>
    </source>
</evidence>
<dbReference type="InterPro" id="IPR013980">
    <property type="entry name" value="MANSC_dom"/>
</dbReference>
<dbReference type="GO" id="GO:0016020">
    <property type="term" value="C:membrane"/>
    <property type="evidence" value="ECO:0007669"/>
    <property type="project" value="UniProtKB-SubCell"/>
</dbReference>
<dbReference type="EMBL" id="MU825922">
    <property type="protein sequence ID" value="KAJ7382505.1"/>
    <property type="molecule type" value="Genomic_DNA"/>
</dbReference>
<evidence type="ECO:0000256" key="2">
    <source>
        <dbReference type="ARBA" id="ARBA00022729"/>
    </source>
</evidence>
<dbReference type="Proteomes" id="UP001163046">
    <property type="component" value="Unassembled WGS sequence"/>
</dbReference>
<dbReference type="InterPro" id="IPR011106">
    <property type="entry name" value="MANSC_N"/>
</dbReference>
<dbReference type="Pfam" id="PF23597">
    <property type="entry name" value="KIAA0319_N"/>
    <property type="match status" value="5"/>
</dbReference>
<feature type="domain" description="MANSC" evidence="5">
    <location>
        <begin position="628"/>
        <end position="703"/>
    </location>
</feature>
<evidence type="ECO:0000259" key="5">
    <source>
        <dbReference type="PROSITE" id="PS50986"/>
    </source>
</evidence>
<dbReference type="GO" id="GO:0001764">
    <property type="term" value="P:neuron migration"/>
    <property type="evidence" value="ECO:0007669"/>
    <property type="project" value="TreeGrafter"/>
</dbReference>
<evidence type="ECO:0000313" key="7">
    <source>
        <dbReference type="Proteomes" id="UP001163046"/>
    </source>
</evidence>
<dbReference type="OrthoDB" id="10360046at2759"/>
<evidence type="ECO:0000256" key="3">
    <source>
        <dbReference type="ARBA" id="ARBA00023136"/>
    </source>
</evidence>
<keyword evidence="2" id="KW-0732">Signal</keyword>
<dbReference type="PANTHER" id="PTHR46182:SF2">
    <property type="entry name" value="FI19480P1"/>
    <property type="match status" value="1"/>
</dbReference>
<gene>
    <name evidence="6" type="ORF">OS493_034668</name>
</gene>
<dbReference type="PROSITE" id="PS50986">
    <property type="entry name" value="MANSC"/>
    <property type="match status" value="1"/>
</dbReference>
<evidence type="ECO:0000313" key="6">
    <source>
        <dbReference type="EMBL" id="KAJ7382505.1"/>
    </source>
</evidence>
<dbReference type="SMART" id="SM00765">
    <property type="entry name" value="MANEC"/>
    <property type="match status" value="2"/>
</dbReference>
<dbReference type="InterPro" id="IPR029865">
    <property type="entry name" value="KIAA0319-like"/>
</dbReference>
<reference evidence="6" key="1">
    <citation type="submission" date="2023-01" db="EMBL/GenBank/DDBJ databases">
        <title>Genome assembly of the deep-sea coral Lophelia pertusa.</title>
        <authorList>
            <person name="Herrera S."/>
            <person name="Cordes E."/>
        </authorList>
    </citation>
    <scope>NUCLEOTIDE SEQUENCE</scope>
    <source>
        <strain evidence="6">USNM1676648</strain>
        <tissue evidence="6">Polyp</tissue>
    </source>
</reference>
<keyword evidence="4" id="KW-0325">Glycoprotein</keyword>
<dbReference type="AlphaFoldDB" id="A0A9W9ZJD3"/>
<organism evidence="6 7">
    <name type="scientific">Desmophyllum pertusum</name>
    <dbReference type="NCBI Taxonomy" id="174260"/>
    <lineage>
        <taxon>Eukaryota</taxon>
        <taxon>Metazoa</taxon>
        <taxon>Cnidaria</taxon>
        <taxon>Anthozoa</taxon>
        <taxon>Hexacorallia</taxon>
        <taxon>Scleractinia</taxon>
        <taxon>Caryophylliina</taxon>
        <taxon>Caryophylliidae</taxon>
        <taxon>Desmophyllum</taxon>
    </lineage>
</organism>
<sequence length="870" mass="96175">MSAGNYTDYGTVDSIQACSNICCSKKVCDAAFMILNNCFTIDCISDKACHAIPSRSHKVNTSIVYFRKTLSTKRVQKVVMGVPKFKNPQLCPLLGGVLKGVTFNGGMNAGNFTDHGFVNEFSSCITKCCSSKTCDVAFMVEKNCYSVKCAEDKRRCLPIIARSTKFKTLMTVKKTDHFPNFTIPTANNSRCAQRGPTQHNFTFRTGIKAGNFTERGKEKLVTLSYALPRKIATRFLAKKANFTTAIAFVNRTQRGRDKAGKTKSNQRHTFTKSILGGHCDVTDVQHNVNITGGWKAGKFLRIPDIKDMKKCIEACCDYHRCGAAMFIDQFCYNLICFKQRGCQLIGSKEAFMIDKFVAVRKNLAHVLSPFKKAQIAALTASKEHVNHSLFMHDVRNANKVRNRSMDSKLATPEKTRIVDTVLTLSRIFNGSLSINPTRTRFRTNSKGIDKTVFNLNAKKHEIPIHVSSQHNGLSLIPSLLKTPYSPTMSSVASLYDSSSVGASQTSSIIITKQLSNKQIKAQGASASISVNSIYRTPSPPLTDSSVNFKPSSSSISKDYKLLSHSLSFSTPLATSRNKTEAATLPTANSANIKNENNVSAVPPEAYSFKSDYSLLKDETNHNKKRTYACTHTFVFNNATLRGGLRAGDIKNEGKVEGMEECVEMCCKTPECNVAMLVNETCYIVACFNKKSCEAVPNKQTRDHTKVAYVARSKGETELIKQLISHTETSKTDDSANKTKVGKLSENKDFPTAGVSIKQGSCIRSPILRNVRFKLGKHSGDFKSVGKVRNVDRCVASCCKERACNAIFMLGSRCHLVSCSNEQDCQTVEAKSEFYKPTVVYLARNKAEVAYFFKLIPRSYSASMKVIRPAV</sequence>
<comment type="caution">
    <text evidence="6">The sequence shown here is derived from an EMBL/GenBank/DDBJ whole genome shotgun (WGS) entry which is preliminary data.</text>
</comment>
<evidence type="ECO:0000256" key="4">
    <source>
        <dbReference type="ARBA" id="ARBA00023180"/>
    </source>
</evidence>
<protein>
    <recommendedName>
        <fullName evidence="5">MANSC domain-containing protein</fullName>
    </recommendedName>
</protein>
<dbReference type="GO" id="GO:0031410">
    <property type="term" value="C:cytoplasmic vesicle"/>
    <property type="evidence" value="ECO:0007669"/>
    <property type="project" value="TreeGrafter"/>
</dbReference>
<dbReference type="PANTHER" id="PTHR46182">
    <property type="entry name" value="FI19480P1"/>
    <property type="match status" value="1"/>
</dbReference>